<evidence type="ECO:0000313" key="2">
    <source>
        <dbReference type="Proteomes" id="UP001341840"/>
    </source>
</evidence>
<name>A0ABU6R848_9FABA</name>
<sequence length="186" mass="21956">MTFREFVCLSYRVDAVEAVVHPSILHPDHRARWTSIVPLIYFGSIEWHQVDPVIPQFEGVQNAPHQPLNIDFLHARDRRGIDWWWPRHYQRWHGLWATQFDQVFEVAQSDEAGASVDFLRLWYLLGKRYLAQANAFHHLSPDEILVEATQRQTAPHPQRSQVADVPDNRQQGRRMMVSTRTIARDW</sequence>
<reference evidence="1 2" key="1">
    <citation type="journal article" date="2023" name="Plants (Basel)">
        <title>Bridging the Gap: Combining Genomics and Transcriptomics Approaches to Understand Stylosanthes scabra, an Orphan Legume from the Brazilian Caatinga.</title>
        <authorList>
            <person name="Ferreira-Neto J.R.C."/>
            <person name="da Silva M.D."/>
            <person name="Binneck E."/>
            <person name="de Melo N.F."/>
            <person name="da Silva R.H."/>
            <person name="de Melo A.L.T.M."/>
            <person name="Pandolfi V."/>
            <person name="Bustamante F.O."/>
            <person name="Brasileiro-Vidal A.C."/>
            <person name="Benko-Iseppon A.M."/>
        </authorList>
    </citation>
    <scope>NUCLEOTIDE SEQUENCE [LARGE SCALE GENOMIC DNA]</scope>
    <source>
        <tissue evidence="1">Leaves</tissue>
    </source>
</reference>
<keyword evidence="2" id="KW-1185">Reference proteome</keyword>
<gene>
    <name evidence="1" type="ORF">PIB30_017941</name>
</gene>
<organism evidence="1 2">
    <name type="scientific">Stylosanthes scabra</name>
    <dbReference type="NCBI Taxonomy" id="79078"/>
    <lineage>
        <taxon>Eukaryota</taxon>
        <taxon>Viridiplantae</taxon>
        <taxon>Streptophyta</taxon>
        <taxon>Embryophyta</taxon>
        <taxon>Tracheophyta</taxon>
        <taxon>Spermatophyta</taxon>
        <taxon>Magnoliopsida</taxon>
        <taxon>eudicotyledons</taxon>
        <taxon>Gunneridae</taxon>
        <taxon>Pentapetalae</taxon>
        <taxon>rosids</taxon>
        <taxon>fabids</taxon>
        <taxon>Fabales</taxon>
        <taxon>Fabaceae</taxon>
        <taxon>Papilionoideae</taxon>
        <taxon>50 kb inversion clade</taxon>
        <taxon>dalbergioids sensu lato</taxon>
        <taxon>Dalbergieae</taxon>
        <taxon>Pterocarpus clade</taxon>
        <taxon>Stylosanthes</taxon>
    </lineage>
</organism>
<accession>A0ABU6R848</accession>
<dbReference type="EMBL" id="JASCZI010030261">
    <property type="protein sequence ID" value="MED6120120.1"/>
    <property type="molecule type" value="Genomic_DNA"/>
</dbReference>
<dbReference type="Proteomes" id="UP001341840">
    <property type="component" value="Unassembled WGS sequence"/>
</dbReference>
<proteinExistence type="predicted"/>
<evidence type="ECO:0000313" key="1">
    <source>
        <dbReference type="EMBL" id="MED6120120.1"/>
    </source>
</evidence>
<protein>
    <recommendedName>
        <fullName evidence="3">Aminotransferase-like plant mobile domain-containing protein</fullName>
    </recommendedName>
</protein>
<comment type="caution">
    <text evidence="1">The sequence shown here is derived from an EMBL/GenBank/DDBJ whole genome shotgun (WGS) entry which is preliminary data.</text>
</comment>
<evidence type="ECO:0008006" key="3">
    <source>
        <dbReference type="Google" id="ProtNLM"/>
    </source>
</evidence>